<reference evidence="1" key="1">
    <citation type="journal article" date="2023" name="Mol. Biol. Evol.">
        <title>Third-Generation Sequencing Reveals the Adaptive Role of the Epigenome in Three Deep-Sea Polychaetes.</title>
        <authorList>
            <person name="Perez M."/>
            <person name="Aroh O."/>
            <person name="Sun Y."/>
            <person name="Lan Y."/>
            <person name="Juniper S.K."/>
            <person name="Young C.R."/>
            <person name="Angers B."/>
            <person name="Qian P.Y."/>
        </authorList>
    </citation>
    <scope>NUCLEOTIDE SEQUENCE</scope>
    <source>
        <strain evidence="1">P08H-3</strain>
    </source>
</reference>
<name>A0AAD9MVZ8_9ANNE</name>
<evidence type="ECO:0000313" key="1">
    <source>
        <dbReference type="EMBL" id="KAK2146153.1"/>
    </source>
</evidence>
<comment type="caution">
    <text evidence="1">The sequence shown here is derived from an EMBL/GenBank/DDBJ whole genome shotgun (WGS) entry which is preliminary data.</text>
</comment>
<gene>
    <name evidence="1" type="ORF">LSH36_628g02008</name>
</gene>
<dbReference type="EMBL" id="JAODUP010000628">
    <property type="protein sequence ID" value="KAK2146153.1"/>
    <property type="molecule type" value="Genomic_DNA"/>
</dbReference>
<feature type="non-terminal residue" evidence="1">
    <location>
        <position position="1"/>
    </location>
</feature>
<dbReference type="Proteomes" id="UP001208570">
    <property type="component" value="Unassembled WGS sequence"/>
</dbReference>
<sequence>TYHLTPQLPVNNANFLSSKRNLYIEHFDTSDADLSFIQGSNN</sequence>
<organism evidence="1 2">
    <name type="scientific">Paralvinella palmiformis</name>
    <dbReference type="NCBI Taxonomy" id="53620"/>
    <lineage>
        <taxon>Eukaryota</taxon>
        <taxon>Metazoa</taxon>
        <taxon>Spiralia</taxon>
        <taxon>Lophotrochozoa</taxon>
        <taxon>Annelida</taxon>
        <taxon>Polychaeta</taxon>
        <taxon>Sedentaria</taxon>
        <taxon>Canalipalpata</taxon>
        <taxon>Terebellida</taxon>
        <taxon>Terebelliformia</taxon>
        <taxon>Alvinellidae</taxon>
        <taxon>Paralvinella</taxon>
    </lineage>
</organism>
<proteinExistence type="predicted"/>
<evidence type="ECO:0000313" key="2">
    <source>
        <dbReference type="Proteomes" id="UP001208570"/>
    </source>
</evidence>
<dbReference type="AlphaFoldDB" id="A0AAD9MVZ8"/>
<keyword evidence="2" id="KW-1185">Reference proteome</keyword>
<protein>
    <submittedName>
        <fullName evidence="1">Uncharacterized protein</fullName>
    </submittedName>
</protein>
<accession>A0AAD9MVZ8</accession>